<protein>
    <submittedName>
        <fullName evidence="1">Uncharacterized protein</fullName>
    </submittedName>
</protein>
<proteinExistence type="predicted"/>
<dbReference type="EMBL" id="CM023480">
    <property type="protein sequence ID" value="KAH7971148.1"/>
    <property type="molecule type" value="Genomic_DNA"/>
</dbReference>
<sequence length="658" mass="70875">MRAQMQTAVPAKAPNVSDNKGESYDHGGPPEKSKRRAVGHEPDAEPGRKAQRPVPSGKPEAPRGRVKRRAGHALLTTGGKASSVDDVQPASAVKHPAAQPGSMMREKQTSDNGHRRSEDRCSSHREKSSGNKYPGNRDMPASHPYERPAPLEEPDEVAMPLTHKRLLVHQLQDQKGQATQTELLSSAAEKEKYSEQSAGLVRRTRLGDIEYKQDIASGDAGRYNGSRSSISDRHPSRRTLQQEAVAAGRRRLQCLLGRQRGAAGLRQPSTSHHQRTAEPPFTTHGGAADNGDRRANGRYVWPEWMSDSGVGTGELSELEMQRTLKRAQEYRQQLELKLELAKVKQARALQQSQGIEEVPSKLEVRPQEVEEGDLPGFKIILERDDIESKPPFRSSNLQQDSHASADRVSEDERLALVGACDTGRDGVVEVEADIEALGALGATQAVEGFEASDPGFKDEGSSHGDSASLIDEQDTQAQLVASPDPACDSYCAHELPTSGPPPRSPVVIVTDLEYESRYRDDDEGLAHGAGWITESVQALDIDPTVLPQGSDEGRPAGSDGRQLCDGGLDVISLRITDPAIPTSDTSDGATMSGMSPPARCGEVVLHTAVMEVDSPAAINAPRSAAEVLSDEGGSSVSTRVELARAATRQKARALTART</sequence>
<evidence type="ECO:0000313" key="2">
    <source>
        <dbReference type="Proteomes" id="UP000821865"/>
    </source>
</evidence>
<comment type="caution">
    <text evidence="1">The sequence shown here is derived from an EMBL/GenBank/DDBJ whole genome shotgun (WGS) entry which is preliminary data.</text>
</comment>
<organism evidence="1 2">
    <name type="scientific">Dermacentor silvarum</name>
    <name type="common">Tick</name>
    <dbReference type="NCBI Taxonomy" id="543639"/>
    <lineage>
        <taxon>Eukaryota</taxon>
        <taxon>Metazoa</taxon>
        <taxon>Ecdysozoa</taxon>
        <taxon>Arthropoda</taxon>
        <taxon>Chelicerata</taxon>
        <taxon>Arachnida</taxon>
        <taxon>Acari</taxon>
        <taxon>Parasitiformes</taxon>
        <taxon>Ixodida</taxon>
        <taxon>Ixodoidea</taxon>
        <taxon>Ixodidae</taxon>
        <taxon>Rhipicephalinae</taxon>
        <taxon>Dermacentor</taxon>
    </lineage>
</organism>
<name>A0ACB8DKA0_DERSI</name>
<dbReference type="Proteomes" id="UP000821865">
    <property type="component" value="Chromosome 11"/>
</dbReference>
<keyword evidence="2" id="KW-1185">Reference proteome</keyword>
<reference evidence="1" key="1">
    <citation type="submission" date="2020-05" db="EMBL/GenBank/DDBJ databases">
        <title>Large-scale comparative analyses of tick genomes elucidate their genetic diversity and vector capacities.</title>
        <authorList>
            <person name="Jia N."/>
            <person name="Wang J."/>
            <person name="Shi W."/>
            <person name="Du L."/>
            <person name="Sun Y."/>
            <person name="Zhan W."/>
            <person name="Jiang J."/>
            <person name="Wang Q."/>
            <person name="Zhang B."/>
            <person name="Ji P."/>
            <person name="Sakyi L.B."/>
            <person name="Cui X."/>
            <person name="Yuan T."/>
            <person name="Jiang B."/>
            <person name="Yang W."/>
            <person name="Lam T.T.-Y."/>
            <person name="Chang Q."/>
            <person name="Ding S."/>
            <person name="Wang X."/>
            <person name="Zhu J."/>
            <person name="Ruan X."/>
            <person name="Zhao L."/>
            <person name="Wei J."/>
            <person name="Que T."/>
            <person name="Du C."/>
            <person name="Cheng J."/>
            <person name="Dai P."/>
            <person name="Han X."/>
            <person name="Huang E."/>
            <person name="Gao Y."/>
            <person name="Liu J."/>
            <person name="Shao H."/>
            <person name="Ye R."/>
            <person name="Li L."/>
            <person name="Wei W."/>
            <person name="Wang X."/>
            <person name="Wang C."/>
            <person name="Yang T."/>
            <person name="Huo Q."/>
            <person name="Li W."/>
            <person name="Guo W."/>
            <person name="Chen H."/>
            <person name="Zhou L."/>
            <person name="Ni X."/>
            <person name="Tian J."/>
            <person name="Zhou Y."/>
            <person name="Sheng Y."/>
            <person name="Liu T."/>
            <person name="Pan Y."/>
            <person name="Xia L."/>
            <person name="Li J."/>
            <person name="Zhao F."/>
            <person name="Cao W."/>
        </authorList>
    </citation>
    <scope>NUCLEOTIDE SEQUENCE</scope>
    <source>
        <strain evidence="1">Dsil-2018</strain>
    </source>
</reference>
<gene>
    <name evidence="1" type="ORF">HPB49_019518</name>
</gene>
<evidence type="ECO:0000313" key="1">
    <source>
        <dbReference type="EMBL" id="KAH7971148.1"/>
    </source>
</evidence>
<accession>A0ACB8DKA0</accession>